<feature type="region of interest" description="Disordered" evidence="1">
    <location>
        <begin position="1"/>
        <end position="123"/>
    </location>
</feature>
<evidence type="ECO:0000313" key="3">
    <source>
        <dbReference type="Proteomes" id="UP001189429"/>
    </source>
</evidence>
<feature type="compositionally biased region" description="Basic and acidic residues" evidence="1">
    <location>
        <begin position="69"/>
        <end position="94"/>
    </location>
</feature>
<dbReference type="EMBL" id="CAUYUJ010017674">
    <property type="protein sequence ID" value="CAK0876869.1"/>
    <property type="molecule type" value="Genomic_DNA"/>
</dbReference>
<gene>
    <name evidence="2" type="ORF">PCOR1329_LOCUS61079</name>
</gene>
<accession>A0ABN9VTW9</accession>
<name>A0ABN9VTW9_9DINO</name>
<sequence>MGPFSTTTAICRRGRRRRRRTRRRRRRTSSSSLLPRPTHGSGGGNLPIITKETQPHNERTEEQDLEAEANERESARTARGEEGMERQKDREGARGRGKASVSGAPYNPDGLLVPRARAGCRIY</sequence>
<comment type="caution">
    <text evidence="2">The sequence shown here is derived from an EMBL/GenBank/DDBJ whole genome shotgun (WGS) entry which is preliminary data.</text>
</comment>
<keyword evidence="3" id="KW-1185">Reference proteome</keyword>
<protein>
    <submittedName>
        <fullName evidence="2">Uncharacterized protein</fullName>
    </submittedName>
</protein>
<proteinExistence type="predicted"/>
<organism evidence="2 3">
    <name type="scientific">Prorocentrum cordatum</name>
    <dbReference type="NCBI Taxonomy" id="2364126"/>
    <lineage>
        <taxon>Eukaryota</taxon>
        <taxon>Sar</taxon>
        <taxon>Alveolata</taxon>
        <taxon>Dinophyceae</taxon>
        <taxon>Prorocentrales</taxon>
        <taxon>Prorocentraceae</taxon>
        <taxon>Prorocentrum</taxon>
    </lineage>
</organism>
<dbReference type="Proteomes" id="UP001189429">
    <property type="component" value="Unassembled WGS sequence"/>
</dbReference>
<evidence type="ECO:0000256" key="1">
    <source>
        <dbReference type="SAM" id="MobiDB-lite"/>
    </source>
</evidence>
<feature type="compositionally biased region" description="Basic residues" evidence="1">
    <location>
        <begin position="12"/>
        <end position="28"/>
    </location>
</feature>
<feature type="compositionally biased region" description="Basic and acidic residues" evidence="1">
    <location>
        <begin position="53"/>
        <end position="62"/>
    </location>
</feature>
<evidence type="ECO:0000313" key="2">
    <source>
        <dbReference type="EMBL" id="CAK0876869.1"/>
    </source>
</evidence>
<reference evidence="2" key="1">
    <citation type="submission" date="2023-10" db="EMBL/GenBank/DDBJ databases">
        <authorList>
            <person name="Chen Y."/>
            <person name="Shah S."/>
            <person name="Dougan E. K."/>
            <person name="Thang M."/>
            <person name="Chan C."/>
        </authorList>
    </citation>
    <scope>NUCLEOTIDE SEQUENCE [LARGE SCALE GENOMIC DNA]</scope>
</reference>